<feature type="domain" description="Calcineurin-like phosphoesterase" evidence="1">
    <location>
        <begin position="6"/>
        <end position="213"/>
    </location>
</feature>
<dbReference type="OrthoDB" id="356681at2"/>
<dbReference type="EMBL" id="CP019344">
    <property type="protein sequence ID" value="ARN76568.1"/>
    <property type="molecule type" value="Genomic_DNA"/>
</dbReference>
<reference evidence="2 3" key="1">
    <citation type="submission" date="2016-11" db="EMBL/GenBank/DDBJ databases">
        <title>Trade-off between light-utilization and light-protection in marine flavobacteria.</title>
        <authorList>
            <person name="Kumagai Y."/>
        </authorList>
    </citation>
    <scope>NUCLEOTIDE SEQUENCE [LARGE SCALE GENOMIC DNA]</scope>
    <source>
        <strain evidence="2 3">JCM 13191</strain>
    </source>
</reference>
<dbReference type="PANTHER" id="PTHR37844:SF1">
    <property type="entry name" value="CALCINEURIN-LIKE PHOSPHOESTERASE DOMAIN-CONTAINING PROTEIN"/>
    <property type="match status" value="1"/>
</dbReference>
<evidence type="ECO:0000313" key="3">
    <source>
        <dbReference type="Proteomes" id="UP000193431"/>
    </source>
</evidence>
<dbReference type="Proteomes" id="UP000193431">
    <property type="component" value="Chromosome"/>
</dbReference>
<evidence type="ECO:0000313" key="2">
    <source>
        <dbReference type="EMBL" id="ARN76568.1"/>
    </source>
</evidence>
<dbReference type="InterPro" id="IPR029052">
    <property type="entry name" value="Metallo-depent_PP-like"/>
</dbReference>
<organism evidence="2 3">
    <name type="scientific">Nonlabens spongiae</name>
    <dbReference type="NCBI Taxonomy" id="331648"/>
    <lineage>
        <taxon>Bacteria</taxon>
        <taxon>Pseudomonadati</taxon>
        <taxon>Bacteroidota</taxon>
        <taxon>Flavobacteriia</taxon>
        <taxon>Flavobacteriales</taxon>
        <taxon>Flavobacteriaceae</taxon>
        <taxon>Nonlabens</taxon>
    </lineage>
</organism>
<dbReference type="SUPFAM" id="SSF56300">
    <property type="entry name" value="Metallo-dependent phosphatases"/>
    <property type="match status" value="1"/>
</dbReference>
<dbReference type="PANTHER" id="PTHR37844">
    <property type="entry name" value="SER/THR PROTEIN PHOSPHATASE SUPERFAMILY (AFU_ORTHOLOGUE AFUA_1G14840)"/>
    <property type="match status" value="1"/>
</dbReference>
<accession>A0A1W6MG32</accession>
<proteinExistence type="predicted"/>
<gene>
    <name evidence="2" type="ORF">BST97_00300</name>
</gene>
<keyword evidence="3" id="KW-1185">Reference proteome</keyword>
<dbReference type="GO" id="GO:0016787">
    <property type="term" value="F:hydrolase activity"/>
    <property type="evidence" value="ECO:0007669"/>
    <property type="project" value="InterPro"/>
</dbReference>
<dbReference type="STRING" id="331648.BST97_00300"/>
<dbReference type="AlphaFoldDB" id="A0A1W6MG32"/>
<dbReference type="Gene3D" id="3.60.21.10">
    <property type="match status" value="1"/>
</dbReference>
<evidence type="ECO:0000259" key="1">
    <source>
        <dbReference type="Pfam" id="PF00149"/>
    </source>
</evidence>
<dbReference type="Pfam" id="PF00149">
    <property type="entry name" value="Metallophos"/>
    <property type="match status" value="1"/>
</dbReference>
<protein>
    <recommendedName>
        <fullName evidence="1">Calcineurin-like phosphoesterase domain-containing protein</fullName>
    </recommendedName>
</protein>
<sequence length="249" mass="29086">MVFQYLSDIHYEQPANRAYLKNNPLRPIADTLLIAGDLMPLNCMKRFSDFLDYLSSNWKSVIWIPGNHEFYSSDLSVYLNPILEKIRNNIHLCHRSVIKVGGLNILGCTLWSYIDKAHQFPIKRYLQDFSKIHWKNRKLDIDDYNIMHELDLKFLEKNRLDDSSIVITHHVPTLQNYPEKYKGSILNQAFASENNLLIKDSQVPYWIYGHHHANTDPFKINNTTVVTNQLGYVLNDEHLGFNASCTFTL</sequence>
<dbReference type="InterPro" id="IPR004843">
    <property type="entry name" value="Calcineurin-like_PHP"/>
</dbReference>
<name>A0A1W6MG32_9FLAO</name>